<gene>
    <name evidence="1" type="ORF">US58_C0022G0019</name>
</gene>
<dbReference type="AlphaFoldDB" id="A0A0G0HNW6"/>
<name>A0A0G0HNW6_9BACT</name>
<organism evidence="1 2">
    <name type="scientific">Candidatus Magasanikbacteria bacterium GW2011_GWA2_37_8</name>
    <dbReference type="NCBI Taxonomy" id="1619036"/>
    <lineage>
        <taxon>Bacteria</taxon>
        <taxon>Candidatus Magasanikiibacteriota</taxon>
    </lineage>
</organism>
<accession>A0A0G0HNW6</accession>
<reference evidence="1 2" key="1">
    <citation type="journal article" date="2015" name="Nature">
        <title>rRNA introns, odd ribosomes, and small enigmatic genomes across a large radiation of phyla.</title>
        <authorList>
            <person name="Brown C.T."/>
            <person name="Hug L.A."/>
            <person name="Thomas B.C."/>
            <person name="Sharon I."/>
            <person name="Castelle C.J."/>
            <person name="Singh A."/>
            <person name="Wilkins M.J."/>
            <person name="Williams K.H."/>
            <person name="Banfield J.F."/>
        </authorList>
    </citation>
    <scope>NUCLEOTIDE SEQUENCE [LARGE SCALE GENOMIC DNA]</scope>
</reference>
<proteinExistence type="predicted"/>
<protein>
    <recommendedName>
        <fullName evidence="3">YtxH domain-containing protein</fullName>
    </recommendedName>
</protein>
<dbReference type="Proteomes" id="UP000034333">
    <property type="component" value="Unassembled WGS sequence"/>
</dbReference>
<dbReference type="EMBL" id="LBTN01000022">
    <property type="protein sequence ID" value="KKQ40270.1"/>
    <property type="molecule type" value="Genomic_DNA"/>
</dbReference>
<evidence type="ECO:0000313" key="2">
    <source>
        <dbReference type="Proteomes" id="UP000034333"/>
    </source>
</evidence>
<evidence type="ECO:0000313" key="1">
    <source>
        <dbReference type="EMBL" id="KKQ40270.1"/>
    </source>
</evidence>
<evidence type="ECO:0008006" key="3">
    <source>
        <dbReference type="Google" id="ProtNLM"/>
    </source>
</evidence>
<comment type="caution">
    <text evidence="1">The sequence shown here is derived from an EMBL/GenBank/DDBJ whole genome shotgun (WGS) entry which is preliminary data.</text>
</comment>
<sequence length="102" mass="11494">MGGFKKGLFLGGLLGAAALWLNATPKGKEMRAKLLSHLEPLYNELKVSIKQLEGPTKEMYDALVERAVEEYAAKKEMAVDMKNMLIKELKKKWSQLEKEIKG</sequence>
<dbReference type="STRING" id="1619036.US58_C0022G0019"/>